<evidence type="ECO:0000256" key="2">
    <source>
        <dbReference type="ARBA" id="ARBA00004514"/>
    </source>
</evidence>
<comment type="similarity">
    <text evidence="6">Belongs to the Hyccin family.</text>
</comment>
<organism evidence="7 8">
    <name type="scientific">Ditylenchus dipsaci</name>
    <dbReference type="NCBI Taxonomy" id="166011"/>
    <lineage>
        <taxon>Eukaryota</taxon>
        <taxon>Metazoa</taxon>
        <taxon>Ecdysozoa</taxon>
        <taxon>Nematoda</taxon>
        <taxon>Chromadorea</taxon>
        <taxon>Rhabditida</taxon>
        <taxon>Tylenchina</taxon>
        <taxon>Tylenchomorpha</taxon>
        <taxon>Sphaerularioidea</taxon>
        <taxon>Anguinidae</taxon>
        <taxon>Anguininae</taxon>
        <taxon>Ditylenchus</taxon>
    </lineage>
</organism>
<proteinExistence type="inferred from homology"/>
<dbReference type="Proteomes" id="UP000887574">
    <property type="component" value="Unplaced"/>
</dbReference>
<evidence type="ECO:0000313" key="8">
    <source>
        <dbReference type="WBParaSite" id="jg14367"/>
    </source>
</evidence>
<dbReference type="GO" id="GO:0005886">
    <property type="term" value="C:plasma membrane"/>
    <property type="evidence" value="ECO:0007669"/>
    <property type="project" value="UniProtKB-SubCell"/>
</dbReference>
<keyword evidence="3" id="KW-1003">Cell membrane</keyword>
<dbReference type="Pfam" id="PF09790">
    <property type="entry name" value="Hyccin"/>
    <property type="match status" value="1"/>
</dbReference>
<protein>
    <submittedName>
        <fullName evidence="8">Uncharacterized protein</fullName>
    </submittedName>
</protein>
<evidence type="ECO:0000256" key="3">
    <source>
        <dbReference type="ARBA" id="ARBA00022475"/>
    </source>
</evidence>
<sequence length="126" mass="14213">MAKKVEEIRIPSVRYPSIYHDPAKLNALPPEVVQLKFNNSKACVQNTVRVGLIQLAVNTSLSHMSVQVVCKYIESNFRLRILGKYASDEVFGDFARKQRIPVSPHFLIESFNGINFSLFNGHADGH</sequence>
<keyword evidence="4" id="KW-0963">Cytoplasm</keyword>
<keyword evidence="5" id="KW-0472">Membrane</keyword>
<dbReference type="InterPro" id="IPR018619">
    <property type="entry name" value="Hyccin"/>
</dbReference>
<keyword evidence="7" id="KW-1185">Reference proteome</keyword>
<evidence type="ECO:0000256" key="4">
    <source>
        <dbReference type="ARBA" id="ARBA00022490"/>
    </source>
</evidence>
<evidence type="ECO:0000256" key="6">
    <source>
        <dbReference type="ARBA" id="ARBA00034482"/>
    </source>
</evidence>
<dbReference type="AlphaFoldDB" id="A0A915D167"/>
<evidence type="ECO:0000313" key="7">
    <source>
        <dbReference type="Proteomes" id="UP000887574"/>
    </source>
</evidence>
<reference evidence="8" key="1">
    <citation type="submission" date="2022-11" db="UniProtKB">
        <authorList>
            <consortium name="WormBaseParasite"/>
        </authorList>
    </citation>
    <scope>IDENTIFICATION</scope>
</reference>
<evidence type="ECO:0000256" key="1">
    <source>
        <dbReference type="ARBA" id="ARBA00004236"/>
    </source>
</evidence>
<name>A0A915D167_9BILA</name>
<evidence type="ECO:0000256" key="5">
    <source>
        <dbReference type="ARBA" id="ARBA00023136"/>
    </source>
</evidence>
<dbReference type="GO" id="GO:0005829">
    <property type="term" value="C:cytosol"/>
    <property type="evidence" value="ECO:0007669"/>
    <property type="project" value="UniProtKB-SubCell"/>
</dbReference>
<comment type="subcellular location">
    <subcellularLocation>
        <location evidence="1">Cell membrane</location>
    </subcellularLocation>
    <subcellularLocation>
        <location evidence="2">Cytoplasm</location>
        <location evidence="2">Cytosol</location>
    </subcellularLocation>
</comment>
<dbReference type="WBParaSite" id="jg14367">
    <property type="protein sequence ID" value="jg14367"/>
    <property type="gene ID" value="jg14367"/>
</dbReference>
<accession>A0A915D167</accession>